<feature type="region of interest" description="Disordered" evidence="1">
    <location>
        <begin position="48"/>
        <end position="100"/>
    </location>
</feature>
<feature type="compositionally biased region" description="Low complexity" evidence="1">
    <location>
        <begin position="189"/>
        <end position="204"/>
    </location>
</feature>
<gene>
    <name evidence="2" type="ORF">PPYR1160_LOCUS442</name>
</gene>
<dbReference type="EMBL" id="HBEA01000559">
    <property type="protein sequence ID" value="CAD8250951.1"/>
    <property type="molecule type" value="Transcribed_RNA"/>
</dbReference>
<feature type="region of interest" description="Disordered" evidence="1">
    <location>
        <begin position="189"/>
        <end position="226"/>
    </location>
</feature>
<organism evidence="2">
    <name type="scientific">Pinguiococcus pyrenoidosus</name>
    <dbReference type="NCBI Taxonomy" id="172671"/>
    <lineage>
        <taxon>Eukaryota</taxon>
        <taxon>Sar</taxon>
        <taxon>Stramenopiles</taxon>
        <taxon>Ochrophyta</taxon>
        <taxon>Pinguiophyceae</taxon>
        <taxon>Pinguiochrysidales</taxon>
        <taxon>Pinguiochrysidaceae</taxon>
        <taxon>Pinguiococcus</taxon>
    </lineage>
</organism>
<protein>
    <submittedName>
        <fullName evidence="2">Uncharacterized protein</fullName>
    </submittedName>
</protein>
<proteinExistence type="predicted"/>
<dbReference type="AlphaFoldDB" id="A0A7R9U2V3"/>
<feature type="compositionally biased region" description="Basic residues" evidence="1">
    <location>
        <begin position="58"/>
        <end position="68"/>
    </location>
</feature>
<accession>A0A7R9U2V3</accession>
<reference evidence="2" key="1">
    <citation type="submission" date="2021-01" db="EMBL/GenBank/DDBJ databases">
        <authorList>
            <person name="Corre E."/>
            <person name="Pelletier E."/>
            <person name="Niang G."/>
            <person name="Scheremetjew M."/>
            <person name="Finn R."/>
            <person name="Kale V."/>
            <person name="Holt S."/>
            <person name="Cochrane G."/>
            <person name="Meng A."/>
            <person name="Brown T."/>
            <person name="Cohen L."/>
        </authorList>
    </citation>
    <scope>NUCLEOTIDE SEQUENCE</scope>
    <source>
        <strain evidence="2">CCMP2078</strain>
    </source>
</reference>
<name>A0A7R9U2V3_9STRA</name>
<evidence type="ECO:0000256" key="1">
    <source>
        <dbReference type="SAM" id="MobiDB-lite"/>
    </source>
</evidence>
<sequence>MREKLLKSDELRFLDAVRKHGTKKQILSLKGALEKERQALRESIADMMQKNGLSQKSAKSKTGQKRHASGMPGQAPKPCPSQQRLSKAKLHPMRKGGLAMPSAAGSALAAGAASASASAVNARSLELKKHPWTPNTNGSGALDLGVDSMTLTQAQQANMVAAVNLVNGTSLAHGSPGVCQNAKRRKLSGAANQAGGASGKKNAGVKGLGMAQLGNPGNGASSSHQSAALGYSQNPAMLNHGLNINMQALNALSLNPLANAAKAAAIIAAALQQRGGLMQQQAIHQPVQRKKSSNNLAGSGGAAKKAEKDAPTSGRASPNQGFSALTPANTPNAKMPTECTNVAAVRLAHRLNEAPAMPKAATVANNMPSQPVCPQRQAAAVASLNVASSSS</sequence>
<feature type="compositionally biased region" description="Polar residues" evidence="1">
    <location>
        <begin position="314"/>
        <end position="332"/>
    </location>
</feature>
<feature type="region of interest" description="Disordered" evidence="1">
    <location>
        <begin position="281"/>
        <end position="334"/>
    </location>
</feature>
<evidence type="ECO:0000313" key="2">
    <source>
        <dbReference type="EMBL" id="CAD8250951.1"/>
    </source>
</evidence>